<keyword evidence="3 6" id="KW-0256">Endoplasmic reticulum</keyword>
<dbReference type="PANTHER" id="PTHR10994:SF193">
    <property type="entry name" value="RETICULON-LIKE PROTEIN"/>
    <property type="match status" value="1"/>
</dbReference>
<dbReference type="AlphaFoldDB" id="A0A9D4Z8E6"/>
<proteinExistence type="predicted"/>
<dbReference type="InterPro" id="IPR003388">
    <property type="entry name" value="Reticulon"/>
</dbReference>
<feature type="region of interest" description="Disordered" evidence="7">
    <location>
        <begin position="22"/>
        <end position="41"/>
    </location>
</feature>
<comment type="subcellular location">
    <subcellularLocation>
        <location evidence="1 6">Endoplasmic reticulum membrane</location>
        <topology evidence="1 6">Multi-pass membrane protein</topology>
    </subcellularLocation>
</comment>
<evidence type="ECO:0000256" key="4">
    <source>
        <dbReference type="ARBA" id="ARBA00022989"/>
    </source>
</evidence>
<sequence length="247" mass="27358">MSTDTPDSKVDYVADAVAKELEDLPASSHSEAAEKPPHTPSMNRIFNRQRSLHDLLGGGKAADAFLWKNKLMSAGILGGASVIYFVLEHSGYTLLSILSTLLMITFGTLFLWSNAAALLNRSPPPLPDFHLSEDEARSLALTLREEINKVLAVVHDLALGKDFKLLLKVAAVLWGLSVVGGWFHFLTLVYLAVVVSHTIPALYEKYEDQVDYYAKRAYEEAHNQYRTIDANYLSKLSKGIPKVKKAE</sequence>
<feature type="transmembrane region" description="Helical" evidence="6">
    <location>
        <begin position="71"/>
        <end position="87"/>
    </location>
</feature>
<dbReference type="PANTHER" id="PTHR10994">
    <property type="entry name" value="RETICULON"/>
    <property type="match status" value="1"/>
</dbReference>
<keyword evidence="4 6" id="KW-1133">Transmembrane helix</keyword>
<dbReference type="PROSITE" id="PS50845">
    <property type="entry name" value="RETICULON"/>
    <property type="match status" value="1"/>
</dbReference>
<gene>
    <name evidence="9" type="ORF">GOP47_0020164</name>
</gene>
<evidence type="ECO:0000313" key="10">
    <source>
        <dbReference type="Proteomes" id="UP000886520"/>
    </source>
</evidence>
<accession>A0A9D4Z8E6</accession>
<organism evidence="9 10">
    <name type="scientific">Adiantum capillus-veneris</name>
    <name type="common">Maidenhair fern</name>
    <dbReference type="NCBI Taxonomy" id="13818"/>
    <lineage>
        <taxon>Eukaryota</taxon>
        <taxon>Viridiplantae</taxon>
        <taxon>Streptophyta</taxon>
        <taxon>Embryophyta</taxon>
        <taxon>Tracheophyta</taxon>
        <taxon>Polypodiopsida</taxon>
        <taxon>Polypodiidae</taxon>
        <taxon>Polypodiales</taxon>
        <taxon>Pteridineae</taxon>
        <taxon>Pteridaceae</taxon>
        <taxon>Vittarioideae</taxon>
        <taxon>Adiantum</taxon>
    </lineage>
</organism>
<keyword evidence="10" id="KW-1185">Reference proteome</keyword>
<dbReference type="GO" id="GO:0009617">
    <property type="term" value="P:response to bacterium"/>
    <property type="evidence" value="ECO:0007669"/>
    <property type="project" value="InterPro"/>
</dbReference>
<feature type="transmembrane region" description="Helical" evidence="6">
    <location>
        <begin position="171"/>
        <end position="195"/>
    </location>
</feature>
<dbReference type="OrthoDB" id="567788at2759"/>
<feature type="transmembrane region" description="Helical" evidence="6">
    <location>
        <begin position="94"/>
        <end position="119"/>
    </location>
</feature>
<evidence type="ECO:0000259" key="8">
    <source>
        <dbReference type="PROSITE" id="PS50845"/>
    </source>
</evidence>
<keyword evidence="2 6" id="KW-0812">Transmembrane</keyword>
<evidence type="ECO:0000256" key="1">
    <source>
        <dbReference type="ARBA" id="ARBA00004477"/>
    </source>
</evidence>
<evidence type="ECO:0000256" key="3">
    <source>
        <dbReference type="ARBA" id="ARBA00022824"/>
    </source>
</evidence>
<dbReference type="GO" id="GO:0005789">
    <property type="term" value="C:endoplasmic reticulum membrane"/>
    <property type="evidence" value="ECO:0007669"/>
    <property type="project" value="UniProtKB-SubCell"/>
</dbReference>
<dbReference type="EMBL" id="JABFUD020000019">
    <property type="protein sequence ID" value="KAI5065469.1"/>
    <property type="molecule type" value="Genomic_DNA"/>
</dbReference>
<evidence type="ECO:0000256" key="6">
    <source>
        <dbReference type="RuleBase" id="RU363132"/>
    </source>
</evidence>
<name>A0A9D4Z8E6_ADICA</name>
<reference evidence="9" key="1">
    <citation type="submission" date="2021-01" db="EMBL/GenBank/DDBJ databases">
        <title>Adiantum capillus-veneris genome.</title>
        <authorList>
            <person name="Fang Y."/>
            <person name="Liao Q."/>
        </authorList>
    </citation>
    <scope>NUCLEOTIDE SEQUENCE</scope>
    <source>
        <strain evidence="9">H3</strain>
        <tissue evidence="9">Leaf</tissue>
    </source>
</reference>
<dbReference type="Pfam" id="PF02453">
    <property type="entry name" value="Reticulon"/>
    <property type="match status" value="1"/>
</dbReference>
<evidence type="ECO:0000256" key="2">
    <source>
        <dbReference type="ARBA" id="ARBA00022692"/>
    </source>
</evidence>
<feature type="domain" description="Reticulon" evidence="8">
    <location>
        <begin position="61"/>
        <end position="247"/>
    </location>
</feature>
<dbReference type="InterPro" id="IPR045064">
    <property type="entry name" value="Reticulon-like"/>
</dbReference>
<comment type="caution">
    <text evidence="9">The sequence shown here is derived from an EMBL/GenBank/DDBJ whole genome shotgun (WGS) entry which is preliminary data.</text>
</comment>
<evidence type="ECO:0000256" key="7">
    <source>
        <dbReference type="SAM" id="MobiDB-lite"/>
    </source>
</evidence>
<protein>
    <recommendedName>
        <fullName evidence="6">Reticulon-like protein</fullName>
    </recommendedName>
</protein>
<evidence type="ECO:0000256" key="5">
    <source>
        <dbReference type="ARBA" id="ARBA00023136"/>
    </source>
</evidence>
<keyword evidence="5 6" id="KW-0472">Membrane</keyword>
<dbReference type="Proteomes" id="UP000886520">
    <property type="component" value="Chromosome 19"/>
</dbReference>
<evidence type="ECO:0000313" key="9">
    <source>
        <dbReference type="EMBL" id="KAI5065469.1"/>
    </source>
</evidence>